<feature type="chain" id="PRO_5003834595" evidence="1">
    <location>
        <begin position="20"/>
        <end position="154"/>
    </location>
</feature>
<organism evidence="2 3">
    <name type="scientific">Wickerhamomyces ciferrii (strain ATCC 14091 / BCRC 22168 / CBS 111 / JCM 3599 / NBRC 0793 / NRRL Y-1031 F-60-10)</name>
    <name type="common">Yeast</name>
    <name type="synonym">Pichia ciferrii</name>
    <dbReference type="NCBI Taxonomy" id="1206466"/>
    <lineage>
        <taxon>Eukaryota</taxon>
        <taxon>Fungi</taxon>
        <taxon>Dikarya</taxon>
        <taxon>Ascomycota</taxon>
        <taxon>Saccharomycotina</taxon>
        <taxon>Saccharomycetes</taxon>
        <taxon>Phaffomycetales</taxon>
        <taxon>Wickerhamomycetaceae</taxon>
        <taxon>Wickerhamomyces</taxon>
    </lineage>
</organism>
<dbReference type="AlphaFoldDB" id="K0KY81"/>
<dbReference type="Proteomes" id="UP000009328">
    <property type="component" value="Unassembled WGS sequence"/>
</dbReference>
<protein>
    <submittedName>
        <fullName evidence="2">Secreted protein</fullName>
    </submittedName>
</protein>
<comment type="caution">
    <text evidence="2">The sequence shown here is derived from an EMBL/GenBank/DDBJ whole genome shotgun (WGS) entry which is preliminary data.</text>
</comment>
<evidence type="ECO:0000256" key="1">
    <source>
        <dbReference type="SAM" id="SignalP"/>
    </source>
</evidence>
<feature type="signal peptide" evidence="1">
    <location>
        <begin position="1"/>
        <end position="19"/>
    </location>
</feature>
<evidence type="ECO:0000313" key="2">
    <source>
        <dbReference type="EMBL" id="CCH46409.1"/>
    </source>
</evidence>
<dbReference type="EMBL" id="CAIF01000245">
    <property type="protein sequence ID" value="CCH46409.1"/>
    <property type="molecule type" value="Genomic_DNA"/>
</dbReference>
<proteinExistence type="predicted"/>
<sequence length="154" mass="16632">MQFKSLALYALASLQLTSAASIYGRADKDPSVSVTKVDGQERFKYEVVFDIHNKGVLSLDIGLIDHGSENTDLDKSSGVHYSENLYVAGRTEFYQSHVKGTWNYNGDGQPATLTIYGGGVGNGPLGEGLKFNLNGSFDPDGGDDIEYKDIASEL</sequence>
<reference evidence="2 3" key="1">
    <citation type="journal article" date="2012" name="Eukaryot. Cell">
        <title>Draft genome sequence of Wickerhamomyces ciferrii NRRL Y-1031 F-60-10.</title>
        <authorList>
            <person name="Schneider J."/>
            <person name="Andrea H."/>
            <person name="Blom J."/>
            <person name="Jaenicke S."/>
            <person name="Ruckert C."/>
            <person name="Schorsch C."/>
            <person name="Szczepanowski R."/>
            <person name="Farwick M."/>
            <person name="Goesmann A."/>
            <person name="Puhler A."/>
            <person name="Schaffer S."/>
            <person name="Tauch A."/>
            <person name="Kohler T."/>
            <person name="Brinkrolf K."/>
        </authorList>
    </citation>
    <scope>NUCLEOTIDE SEQUENCE [LARGE SCALE GENOMIC DNA]</scope>
    <source>
        <strain evidence="3">ATCC 14091 / BCRC 22168 / CBS 111 / JCM 3599 / NBRC 0793 / NRRL Y-1031 F-60-10</strain>
    </source>
</reference>
<name>K0KY81_WICCF</name>
<accession>K0KY81</accession>
<dbReference type="HOGENOM" id="CLU_1705631_0_0_1"/>
<evidence type="ECO:0000313" key="3">
    <source>
        <dbReference type="Proteomes" id="UP000009328"/>
    </source>
</evidence>
<dbReference type="InParanoid" id="K0KY81"/>
<keyword evidence="1" id="KW-0732">Signal</keyword>
<keyword evidence="3" id="KW-1185">Reference proteome</keyword>
<gene>
    <name evidence="2" type="ORF">BN7_6003</name>
</gene>